<proteinExistence type="predicted"/>
<dbReference type="EMBL" id="KV924211">
    <property type="protein sequence ID" value="PIO38872.1"/>
    <property type="molecule type" value="Genomic_DNA"/>
</dbReference>
<sequence length="92" mass="9469">MHFFPFKGVVKVCGFKKTKKQTCHTYLLSAVGFAQRTLLGSLSGAPGSSSSRVLGWRSALPRNTHAGALPCPAAASIDTAGLGSGACVIGFD</sequence>
<evidence type="ECO:0000313" key="1">
    <source>
        <dbReference type="EMBL" id="PIO38871.1"/>
    </source>
</evidence>
<reference evidence="1" key="1">
    <citation type="submission" date="2017-08" db="EMBL/GenBank/DDBJ databases">
        <title>Assembly of the North American Bullfrog Genome.</title>
        <authorList>
            <person name="Warren R.L."/>
            <person name="Vandervalk B.P."/>
            <person name="Kucuk E."/>
            <person name="Birol I."/>
            <person name="Helbing C."/>
            <person name="Pandoh P."/>
            <person name="Behsaz B."/>
            <person name="Mohamadi H."/>
            <person name="Chu J."/>
            <person name="Jackman S."/>
            <person name="Hammond S.A."/>
            <person name="Veldhoen N."/>
            <person name="Kirk H."/>
            <person name="Zhao Y."/>
            <person name="Coope R."/>
            <person name="Pleasance S."/>
            <person name="Moore R."/>
            <person name="Holt R."/>
        </authorList>
    </citation>
    <scope>NUCLEOTIDE SEQUENCE</scope>
    <source>
        <strain evidence="1">Bruno</strain>
        <tissue evidence="1">Liver</tissue>
    </source>
</reference>
<protein>
    <submittedName>
        <fullName evidence="1">Uncharacterized protein</fullName>
    </submittedName>
</protein>
<dbReference type="AlphaFoldDB" id="A0A2G9SHI5"/>
<organism evidence="1">
    <name type="scientific">Aquarana catesbeiana</name>
    <name type="common">American bullfrog</name>
    <name type="synonym">Rana catesbeiana</name>
    <dbReference type="NCBI Taxonomy" id="8400"/>
    <lineage>
        <taxon>Eukaryota</taxon>
        <taxon>Metazoa</taxon>
        <taxon>Chordata</taxon>
        <taxon>Craniata</taxon>
        <taxon>Vertebrata</taxon>
        <taxon>Euteleostomi</taxon>
        <taxon>Amphibia</taxon>
        <taxon>Batrachia</taxon>
        <taxon>Anura</taxon>
        <taxon>Neobatrachia</taxon>
        <taxon>Ranoidea</taxon>
        <taxon>Ranidae</taxon>
        <taxon>Aquarana</taxon>
    </lineage>
</organism>
<accession>A0A2G9SHI5</accession>
<gene>
    <name evidence="1" type="ORF">AB205_0202590</name>
</gene>
<name>A0A2G9SHI5_AQUCT</name>
<dbReference type="EMBL" id="KV924211">
    <property type="protein sequence ID" value="PIO38871.1"/>
    <property type="molecule type" value="Genomic_DNA"/>
</dbReference>